<dbReference type="PANTHER" id="PTHR24637:SF334">
    <property type="entry name" value="NEMATODE CUTICLE COLLAGEN N-TERMINAL DOMAIN-CONTAINING PROTEIN"/>
    <property type="match status" value="1"/>
</dbReference>
<evidence type="ECO:0000256" key="2">
    <source>
        <dbReference type="SAM" id="MobiDB-lite"/>
    </source>
</evidence>
<dbReference type="SMART" id="SM01088">
    <property type="entry name" value="Col_cuticle_N"/>
    <property type="match status" value="1"/>
</dbReference>
<dbReference type="InterPro" id="IPR008160">
    <property type="entry name" value="Collagen"/>
</dbReference>
<feature type="compositionally biased region" description="Low complexity" evidence="2">
    <location>
        <begin position="127"/>
        <end position="140"/>
    </location>
</feature>
<feature type="compositionally biased region" description="Acidic residues" evidence="2">
    <location>
        <begin position="143"/>
        <end position="153"/>
    </location>
</feature>
<feature type="transmembrane region" description="Helical" evidence="3">
    <location>
        <begin position="6"/>
        <end position="33"/>
    </location>
</feature>
<sequence>MGNYDVYYRTALVATLLSASCVVVLVISVPFIYSRASFERDQILLRSDRFRLDSNTLWDQIVSLQQKASRRTRQLYGQQTGGYGASPNVQLRSVFPSWSAPQAPICSGCLQLSCPVGPPGPPGPSGPDGAPGAPAKPGTPGEDGYDVQLEPDTDLPCVICPAGPPGPRGPQGDRGRSGNPGTGGHKGTNGSPGPDGEVGSAGAPGPAGKKGPSGPKGPAGETSVGGIGVKGPKGPPGPAGPKGPPGIPGKAANIPGGPGNPGPVGPPGPTGNAGPPGPEGPWGPPGEPGLPATYCPSDCGVSEILAPSHSGLNNVNQQVNSGYQAPTNLEPPAPPVAPAGVYNGRK</sequence>
<evidence type="ECO:0000313" key="5">
    <source>
        <dbReference type="Proteomes" id="UP000887566"/>
    </source>
</evidence>
<evidence type="ECO:0000313" key="7">
    <source>
        <dbReference type="WBParaSite" id="PSAMB.scaffold3198size19285.g20643.t1"/>
    </source>
</evidence>
<evidence type="ECO:0000259" key="4">
    <source>
        <dbReference type="SMART" id="SM01088"/>
    </source>
</evidence>
<evidence type="ECO:0000256" key="1">
    <source>
        <dbReference type="ARBA" id="ARBA00022737"/>
    </source>
</evidence>
<name>A0A914VM46_9BILA</name>
<accession>A0A914VM46</accession>
<feature type="compositionally biased region" description="Low complexity" evidence="2">
    <location>
        <begin position="200"/>
        <end position="220"/>
    </location>
</feature>
<dbReference type="Pfam" id="PF01484">
    <property type="entry name" value="Col_cuticle_N"/>
    <property type="match status" value="1"/>
</dbReference>
<feature type="region of interest" description="Disordered" evidence="2">
    <location>
        <begin position="118"/>
        <end position="346"/>
    </location>
</feature>
<feature type="domain" description="Nematode cuticle collagen N-terminal" evidence="4">
    <location>
        <begin position="9"/>
        <end position="61"/>
    </location>
</feature>
<evidence type="ECO:0000313" key="6">
    <source>
        <dbReference type="WBParaSite" id="PSAMB.scaffold2103size25387.g16325.t1"/>
    </source>
</evidence>
<proteinExistence type="predicted"/>
<dbReference type="WBParaSite" id="PSAMB.scaffold3198size19285.g20643.t1">
    <property type="protein sequence ID" value="PSAMB.scaffold3198size19285.g20643.t1"/>
    <property type="gene ID" value="PSAMB.scaffold3198size19285.g20643"/>
</dbReference>
<feature type="compositionally biased region" description="Polar residues" evidence="2">
    <location>
        <begin position="310"/>
        <end position="327"/>
    </location>
</feature>
<dbReference type="Proteomes" id="UP000887566">
    <property type="component" value="Unplaced"/>
</dbReference>
<dbReference type="WBParaSite" id="PSAMB.scaffold2103size25387.g16325.t1">
    <property type="protein sequence ID" value="PSAMB.scaffold2103size25387.g16325.t1"/>
    <property type="gene ID" value="PSAMB.scaffold2103size25387.g16325"/>
</dbReference>
<keyword evidence="5" id="KW-1185">Reference proteome</keyword>
<feature type="compositionally biased region" description="Pro residues" evidence="2">
    <location>
        <begin position="258"/>
        <end position="288"/>
    </location>
</feature>
<protein>
    <submittedName>
        <fullName evidence="6 7">Nematode cuticle collagen N-terminal domain-containing protein</fullName>
    </submittedName>
</protein>
<dbReference type="GO" id="GO:0042302">
    <property type="term" value="F:structural constituent of cuticle"/>
    <property type="evidence" value="ECO:0007669"/>
    <property type="project" value="InterPro"/>
</dbReference>
<dbReference type="AlphaFoldDB" id="A0A914VM46"/>
<organism evidence="5 6">
    <name type="scientific">Plectus sambesii</name>
    <dbReference type="NCBI Taxonomy" id="2011161"/>
    <lineage>
        <taxon>Eukaryota</taxon>
        <taxon>Metazoa</taxon>
        <taxon>Ecdysozoa</taxon>
        <taxon>Nematoda</taxon>
        <taxon>Chromadorea</taxon>
        <taxon>Plectida</taxon>
        <taxon>Plectina</taxon>
        <taxon>Plectoidea</taxon>
        <taxon>Plectidae</taxon>
        <taxon>Plectus</taxon>
    </lineage>
</organism>
<evidence type="ECO:0000256" key="3">
    <source>
        <dbReference type="SAM" id="Phobius"/>
    </source>
</evidence>
<keyword evidence="3" id="KW-1133">Transmembrane helix</keyword>
<feature type="compositionally biased region" description="Gly residues" evidence="2">
    <location>
        <begin position="178"/>
        <end position="187"/>
    </location>
</feature>
<keyword evidence="3" id="KW-0812">Transmembrane</keyword>
<reference evidence="6 7" key="1">
    <citation type="submission" date="2022-11" db="UniProtKB">
        <authorList>
            <consortium name="WormBaseParasite"/>
        </authorList>
    </citation>
    <scope>IDENTIFICATION</scope>
</reference>
<feature type="compositionally biased region" description="Pro residues" evidence="2">
    <location>
        <begin position="233"/>
        <end position="247"/>
    </location>
</feature>
<dbReference type="PANTHER" id="PTHR24637">
    <property type="entry name" value="COLLAGEN"/>
    <property type="match status" value="1"/>
</dbReference>
<keyword evidence="1" id="KW-0677">Repeat</keyword>
<dbReference type="InterPro" id="IPR002486">
    <property type="entry name" value="Col_cuticle_N"/>
</dbReference>
<keyword evidence="3" id="KW-0472">Membrane</keyword>
<dbReference type="Pfam" id="PF01391">
    <property type="entry name" value="Collagen"/>
    <property type="match status" value="1"/>
</dbReference>